<feature type="transmembrane region" description="Helical" evidence="2">
    <location>
        <begin position="102"/>
        <end position="120"/>
    </location>
</feature>
<feature type="transmembrane region" description="Helical" evidence="2">
    <location>
        <begin position="75"/>
        <end position="96"/>
    </location>
</feature>
<keyword evidence="2" id="KW-0812">Transmembrane</keyword>
<dbReference type="AlphaFoldDB" id="A0AAD4GNI1"/>
<keyword evidence="2" id="KW-1133">Transmembrane helix</keyword>
<sequence length="265" mass="29566">MYTKIGDVEGAITYVLSLWAYAIFWMAADMIMVLRVYAMYNRSRFILSILLMVYITEVVVLFVGASIYSDPNYAIVSIFQVLDVTICTVMISTATWNNASVILPFILGAVLCTLVVAHFVRESLQMYRVTKRWQLNRYTNLLVRDGLLYFFATFFNSLINLLGALGILSQEWVQPVLLSASTIVLYTLAPRFVINLRELYVRDTQGRLDRDIDTAFGLSSGVRRGVGGTTTIGTIAFVHGTSEDGEEMTTTAERAEGGGRRGSVV</sequence>
<evidence type="ECO:0000313" key="4">
    <source>
        <dbReference type="Proteomes" id="UP001194468"/>
    </source>
</evidence>
<dbReference type="EMBL" id="WHUW01000001">
    <property type="protein sequence ID" value="KAF8452754.1"/>
    <property type="molecule type" value="Genomic_DNA"/>
</dbReference>
<comment type="caution">
    <text evidence="3">The sequence shown here is derived from an EMBL/GenBank/DDBJ whole genome shotgun (WGS) entry which is preliminary data.</text>
</comment>
<name>A0AAD4GNI1_BOLED</name>
<feature type="transmembrane region" description="Helical" evidence="2">
    <location>
        <begin position="45"/>
        <end position="68"/>
    </location>
</feature>
<feature type="region of interest" description="Disordered" evidence="1">
    <location>
        <begin position="244"/>
        <end position="265"/>
    </location>
</feature>
<feature type="transmembrane region" description="Helical" evidence="2">
    <location>
        <begin position="172"/>
        <end position="194"/>
    </location>
</feature>
<feature type="transmembrane region" description="Helical" evidence="2">
    <location>
        <begin position="141"/>
        <end position="166"/>
    </location>
</feature>
<dbReference type="Proteomes" id="UP001194468">
    <property type="component" value="Unassembled WGS sequence"/>
</dbReference>
<reference evidence="3" key="1">
    <citation type="submission" date="2019-10" db="EMBL/GenBank/DDBJ databases">
        <authorList>
            <consortium name="DOE Joint Genome Institute"/>
            <person name="Kuo A."/>
            <person name="Miyauchi S."/>
            <person name="Kiss E."/>
            <person name="Drula E."/>
            <person name="Kohler A."/>
            <person name="Sanchez-Garcia M."/>
            <person name="Andreopoulos B."/>
            <person name="Barry K.W."/>
            <person name="Bonito G."/>
            <person name="Buee M."/>
            <person name="Carver A."/>
            <person name="Chen C."/>
            <person name="Cichocki N."/>
            <person name="Clum A."/>
            <person name="Culley D."/>
            <person name="Crous P.W."/>
            <person name="Fauchery L."/>
            <person name="Girlanda M."/>
            <person name="Hayes R."/>
            <person name="Keri Z."/>
            <person name="LaButti K."/>
            <person name="Lipzen A."/>
            <person name="Lombard V."/>
            <person name="Magnuson J."/>
            <person name="Maillard F."/>
            <person name="Morin E."/>
            <person name="Murat C."/>
            <person name="Nolan M."/>
            <person name="Ohm R."/>
            <person name="Pangilinan J."/>
            <person name="Pereira M."/>
            <person name="Perotto S."/>
            <person name="Peter M."/>
            <person name="Riley R."/>
            <person name="Sitrit Y."/>
            <person name="Stielow B."/>
            <person name="Szollosi G."/>
            <person name="Zifcakova L."/>
            <person name="Stursova M."/>
            <person name="Spatafora J.W."/>
            <person name="Tedersoo L."/>
            <person name="Vaario L.-M."/>
            <person name="Yamada A."/>
            <person name="Yan M."/>
            <person name="Wang P."/>
            <person name="Xu J."/>
            <person name="Bruns T."/>
            <person name="Baldrian P."/>
            <person name="Vilgalys R."/>
            <person name="Henrissat B."/>
            <person name="Grigoriev I.V."/>
            <person name="Hibbett D."/>
            <person name="Nagy L.G."/>
            <person name="Martin F.M."/>
        </authorList>
    </citation>
    <scope>NUCLEOTIDE SEQUENCE</scope>
    <source>
        <strain evidence="3">BED1</strain>
    </source>
</reference>
<keyword evidence="2" id="KW-0472">Membrane</keyword>
<proteinExistence type="predicted"/>
<organism evidence="3 4">
    <name type="scientific">Boletus edulis BED1</name>
    <dbReference type="NCBI Taxonomy" id="1328754"/>
    <lineage>
        <taxon>Eukaryota</taxon>
        <taxon>Fungi</taxon>
        <taxon>Dikarya</taxon>
        <taxon>Basidiomycota</taxon>
        <taxon>Agaricomycotina</taxon>
        <taxon>Agaricomycetes</taxon>
        <taxon>Agaricomycetidae</taxon>
        <taxon>Boletales</taxon>
        <taxon>Boletineae</taxon>
        <taxon>Boletaceae</taxon>
        <taxon>Boletoideae</taxon>
        <taxon>Boletus</taxon>
    </lineage>
</organism>
<gene>
    <name evidence="3" type="ORF">L210DRAFT_3639227</name>
</gene>
<keyword evidence="4" id="KW-1185">Reference proteome</keyword>
<accession>A0AAD4GNI1</accession>
<evidence type="ECO:0000256" key="2">
    <source>
        <dbReference type="SAM" id="Phobius"/>
    </source>
</evidence>
<protein>
    <submittedName>
        <fullName evidence="3">Uncharacterized protein</fullName>
    </submittedName>
</protein>
<evidence type="ECO:0000313" key="3">
    <source>
        <dbReference type="EMBL" id="KAF8452754.1"/>
    </source>
</evidence>
<reference evidence="3" key="2">
    <citation type="journal article" date="2020" name="Nat. Commun.">
        <title>Large-scale genome sequencing of mycorrhizal fungi provides insights into the early evolution of symbiotic traits.</title>
        <authorList>
            <person name="Miyauchi S."/>
            <person name="Kiss E."/>
            <person name="Kuo A."/>
            <person name="Drula E."/>
            <person name="Kohler A."/>
            <person name="Sanchez-Garcia M."/>
            <person name="Morin E."/>
            <person name="Andreopoulos B."/>
            <person name="Barry K.W."/>
            <person name="Bonito G."/>
            <person name="Buee M."/>
            <person name="Carver A."/>
            <person name="Chen C."/>
            <person name="Cichocki N."/>
            <person name="Clum A."/>
            <person name="Culley D."/>
            <person name="Crous P.W."/>
            <person name="Fauchery L."/>
            <person name="Girlanda M."/>
            <person name="Hayes R.D."/>
            <person name="Keri Z."/>
            <person name="LaButti K."/>
            <person name="Lipzen A."/>
            <person name="Lombard V."/>
            <person name="Magnuson J."/>
            <person name="Maillard F."/>
            <person name="Murat C."/>
            <person name="Nolan M."/>
            <person name="Ohm R.A."/>
            <person name="Pangilinan J."/>
            <person name="Pereira M.F."/>
            <person name="Perotto S."/>
            <person name="Peter M."/>
            <person name="Pfister S."/>
            <person name="Riley R."/>
            <person name="Sitrit Y."/>
            <person name="Stielow J.B."/>
            <person name="Szollosi G."/>
            <person name="Zifcakova L."/>
            <person name="Stursova M."/>
            <person name="Spatafora J.W."/>
            <person name="Tedersoo L."/>
            <person name="Vaario L.M."/>
            <person name="Yamada A."/>
            <person name="Yan M."/>
            <person name="Wang P."/>
            <person name="Xu J."/>
            <person name="Bruns T."/>
            <person name="Baldrian P."/>
            <person name="Vilgalys R."/>
            <person name="Dunand C."/>
            <person name="Henrissat B."/>
            <person name="Grigoriev I.V."/>
            <person name="Hibbett D."/>
            <person name="Nagy L.G."/>
            <person name="Martin F.M."/>
        </authorList>
    </citation>
    <scope>NUCLEOTIDE SEQUENCE</scope>
    <source>
        <strain evidence="3">BED1</strain>
    </source>
</reference>
<evidence type="ECO:0000256" key="1">
    <source>
        <dbReference type="SAM" id="MobiDB-lite"/>
    </source>
</evidence>
<feature type="transmembrane region" description="Helical" evidence="2">
    <location>
        <begin position="12"/>
        <end position="33"/>
    </location>
</feature>